<keyword evidence="3 6" id="KW-0963">Cytoplasm</keyword>
<evidence type="ECO:0000313" key="9">
    <source>
        <dbReference type="EMBL" id="PPQ64135.1"/>
    </source>
</evidence>
<dbReference type="GO" id="GO:0000422">
    <property type="term" value="P:autophagy of mitochondrion"/>
    <property type="evidence" value="ECO:0007669"/>
    <property type="project" value="TreeGrafter"/>
</dbReference>
<dbReference type="Proteomes" id="UP000284842">
    <property type="component" value="Unassembled WGS sequence"/>
</dbReference>
<evidence type="ECO:0000256" key="7">
    <source>
        <dbReference type="SAM" id="MobiDB-lite"/>
    </source>
</evidence>
<evidence type="ECO:0000256" key="6">
    <source>
        <dbReference type="RuleBase" id="RU368080"/>
    </source>
</evidence>
<reference evidence="9 10" key="1">
    <citation type="journal article" date="2018" name="Evol. Lett.">
        <title>Horizontal gene cluster transfer increased hallucinogenic mushroom diversity.</title>
        <authorList>
            <person name="Reynolds H.T."/>
            <person name="Vijayakumar V."/>
            <person name="Gluck-Thaler E."/>
            <person name="Korotkin H.B."/>
            <person name="Matheny P.B."/>
            <person name="Slot J.C."/>
        </authorList>
    </citation>
    <scope>NUCLEOTIDE SEQUENCE [LARGE SCALE GENOMIC DNA]</scope>
    <source>
        <strain evidence="9 10">2629</strain>
    </source>
</reference>
<evidence type="ECO:0000259" key="8">
    <source>
        <dbReference type="Pfam" id="PF04108"/>
    </source>
</evidence>
<dbReference type="Pfam" id="PF04108">
    <property type="entry name" value="ATG17_like"/>
    <property type="match status" value="1"/>
</dbReference>
<evidence type="ECO:0000313" key="10">
    <source>
        <dbReference type="Proteomes" id="UP000284842"/>
    </source>
</evidence>
<comment type="similarity">
    <text evidence="1 6">Belongs to the ATG17 family.</text>
</comment>
<dbReference type="PANTHER" id="PTHR28005:SF1">
    <property type="entry name" value="AUTOPHAGY-RELATED PROTEIN 17"/>
    <property type="match status" value="1"/>
</dbReference>
<dbReference type="AlphaFoldDB" id="A0A409VDN4"/>
<comment type="subcellular location">
    <subcellularLocation>
        <location evidence="6">Cytoplasm</location>
    </subcellularLocation>
    <subcellularLocation>
        <location evidence="6">Preautophagosomal structure membrane</location>
        <topology evidence="6">Peripheral membrane protein</topology>
    </subcellularLocation>
</comment>
<dbReference type="InterPro" id="IPR007240">
    <property type="entry name" value="Atg17"/>
</dbReference>
<keyword evidence="4 6" id="KW-0072">Autophagy</keyword>
<dbReference type="STRING" id="181874.A0A409VDN4"/>
<evidence type="ECO:0000256" key="5">
    <source>
        <dbReference type="ARBA" id="ARBA00023136"/>
    </source>
</evidence>
<evidence type="ECO:0000256" key="2">
    <source>
        <dbReference type="ARBA" id="ARBA00013806"/>
    </source>
</evidence>
<comment type="function">
    <text evidence="6">Autophagy-specific protein that functions in response to autophagy-inducing signals as a scaffold to recruit other ATG proteins to organize preautophagosomal structure (PAS) formation. Modulates the timing and magnitude of the autophagy response, such as the size of the sequestering vesicles. Plays particularly a role in pexophagy and nucleophagy.</text>
</comment>
<feature type="region of interest" description="Disordered" evidence="7">
    <location>
        <begin position="288"/>
        <end position="313"/>
    </location>
</feature>
<dbReference type="GO" id="GO:0060090">
    <property type="term" value="F:molecular adaptor activity"/>
    <property type="evidence" value="ECO:0007669"/>
    <property type="project" value="TreeGrafter"/>
</dbReference>
<feature type="compositionally biased region" description="Basic and acidic residues" evidence="7">
    <location>
        <begin position="162"/>
        <end position="176"/>
    </location>
</feature>
<dbReference type="InParanoid" id="A0A409VDN4"/>
<organism evidence="9 10">
    <name type="scientific">Panaeolus cyanescens</name>
    <dbReference type="NCBI Taxonomy" id="181874"/>
    <lineage>
        <taxon>Eukaryota</taxon>
        <taxon>Fungi</taxon>
        <taxon>Dikarya</taxon>
        <taxon>Basidiomycota</taxon>
        <taxon>Agaricomycotina</taxon>
        <taxon>Agaricomycetes</taxon>
        <taxon>Agaricomycetidae</taxon>
        <taxon>Agaricales</taxon>
        <taxon>Agaricineae</taxon>
        <taxon>Galeropsidaceae</taxon>
        <taxon>Panaeolus</taxon>
    </lineage>
</organism>
<sequence length="568" mass="63577">MASPMSYGSPKTTISSHNQTPSTSPQTRFTSTPIQPQPHLVTLVLQSKKALQHGEQLCIKAHTSSNDSAACAIDVLALDAKVKWLGHAVSEQLALAVIVAKSLEEKRTALMKEINEWDGIRMERTNALDDILDSLGSQVVPPDFHESTTDSSLFGSQNSAGEIDHPTDDFMIERTAPDPSNATKCPPRTPVKAGRKSSTSMSPTSPSETLRRNKVSEQLPSNVKSKPHRKNWKTLRDFVDDKGIEEMHEMIDKDRQGLEDILSATDDYPEILSKTIQRIHLSLPASAGVSKPVSKNDYTRFNRPDPNSPGGPALPKVQELVIAQERMVNAMAGLLENLTGHYDNMATALHESESGEVFDEEDLMAMNRDTNELPAIMTELDNNFAAVQRYQSQLNMMKEDLQLDVQQLDNTLNDLEKLGDIMTEMIQTQEKVEAEAEAELTELHHHLTTLTQLHERFVAYRMAFNKLVLEISRRRNYREGAEVIVQGMMRQLNAMSQEESELRNRFNAEYGPYLPEDLCLFVKNEPTTWLVVPSDDTPLEDFPEIDRDLINEAKDRVGYAEAVAADSV</sequence>
<evidence type="ECO:0000256" key="3">
    <source>
        <dbReference type="ARBA" id="ARBA00022490"/>
    </source>
</evidence>
<proteinExistence type="inferred from homology"/>
<feature type="region of interest" description="Disordered" evidence="7">
    <location>
        <begin position="141"/>
        <end position="228"/>
    </location>
</feature>
<accession>A0A409VDN4</accession>
<evidence type="ECO:0000256" key="4">
    <source>
        <dbReference type="ARBA" id="ARBA00023006"/>
    </source>
</evidence>
<feature type="region of interest" description="Disordered" evidence="7">
    <location>
        <begin position="1"/>
        <end position="34"/>
    </location>
</feature>
<evidence type="ECO:0000256" key="1">
    <source>
        <dbReference type="ARBA" id="ARBA00006259"/>
    </source>
</evidence>
<dbReference type="PANTHER" id="PTHR28005">
    <property type="entry name" value="AUTOPHAGY-RELATED PROTEIN 17"/>
    <property type="match status" value="1"/>
</dbReference>
<name>A0A409VDN4_9AGAR</name>
<dbReference type="GO" id="GO:0000045">
    <property type="term" value="P:autophagosome assembly"/>
    <property type="evidence" value="ECO:0007669"/>
    <property type="project" value="TreeGrafter"/>
</dbReference>
<dbReference type="EMBL" id="NHTK01006094">
    <property type="protein sequence ID" value="PPQ64135.1"/>
    <property type="molecule type" value="Genomic_DNA"/>
</dbReference>
<dbReference type="GO" id="GO:0034045">
    <property type="term" value="C:phagophore assembly site membrane"/>
    <property type="evidence" value="ECO:0007669"/>
    <property type="project" value="UniProtKB-SubCell"/>
</dbReference>
<dbReference type="OrthoDB" id="1937984at2759"/>
<dbReference type="GO" id="GO:1990316">
    <property type="term" value="C:Atg1/ULK1 kinase complex"/>
    <property type="evidence" value="ECO:0007669"/>
    <property type="project" value="TreeGrafter"/>
</dbReference>
<gene>
    <name evidence="9" type="ORF">CVT24_008765</name>
</gene>
<dbReference type="InterPro" id="IPR045326">
    <property type="entry name" value="ATG17-like_dom"/>
</dbReference>
<comment type="caution">
    <text evidence="9">The sequence shown here is derived from an EMBL/GenBank/DDBJ whole genome shotgun (WGS) entry which is preliminary data.</text>
</comment>
<dbReference type="GO" id="GO:0030295">
    <property type="term" value="F:protein kinase activator activity"/>
    <property type="evidence" value="ECO:0007669"/>
    <property type="project" value="TreeGrafter"/>
</dbReference>
<feature type="compositionally biased region" description="Low complexity" evidence="7">
    <location>
        <begin position="197"/>
        <end position="207"/>
    </location>
</feature>
<feature type="domain" description="Autophagy protein ATG17-like" evidence="8">
    <location>
        <begin position="51"/>
        <end position="514"/>
    </location>
</feature>
<feature type="compositionally biased region" description="Polar residues" evidence="7">
    <location>
        <begin position="9"/>
        <end position="34"/>
    </location>
</feature>
<feature type="compositionally biased region" description="Polar residues" evidence="7">
    <location>
        <begin position="149"/>
        <end position="160"/>
    </location>
</feature>
<keyword evidence="10" id="KW-1185">Reference proteome</keyword>
<dbReference type="GO" id="GO:0034727">
    <property type="term" value="P:piecemeal microautophagy of the nucleus"/>
    <property type="evidence" value="ECO:0007669"/>
    <property type="project" value="TreeGrafter"/>
</dbReference>
<protein>
    <recommendedName>
        <fullName evidence="2 6">Autophagy-related protein 17</fullName>
    </recommendedName>
</protein>
<keyword evidence="5" id="KW-0472">Membrane</keyword>